<proteinExistence type="predicted"/>
<organism evidence="2 3">
    <name type="scientific">Streptomyces malaysiensis</name>
    <dbReference type="NCBI Taxonomy" id="92644"/>
    <lineage>
        <taxon>Bacteria</taxon>
        <taxon>Bacillati</taxon>
        <taxon>Actinomycetota</taxon>
        <taxon>Actinomycetes</taxon>
        <taxon>Kitasatosporales</taxon>
        <taxon>Streptomycetaceae</taxon>
        <taxon>Streptomyces</taxon>
        <taxon>Streptomyces violaceusniger group</taxon>
    </lineage>
</organism>
<feature type="compositionally biased region" description="Low complexity" evidence="1">
    <location>
        <begin position="48"/>
        <end position="79"/>
    </location>
</feature>
<evidence type="ECO:0000313" key="2">
    <source>
        <dbReference type="EMBL" id="NIY68502.1"/>
    </source>
</evidence>
<dbReference type="AlphaFoldDB" id="A0A7X5X8H6"/>
<feature type="compositionally biased region" description="Basic and acidic residues" evidence="1">
    <location>
        <begin position="90"/>
        <end position="104"/>
    </location>
</feature>
<dbReference type="EMBL" id="JAALLH010000001">
    <property type="protein sequence ID" value="NIY68502.1"/>
    <property type="molecule type" value="Genomic_DNA"/>
</dbReference>
<feature type="region of interest" description="Disordered" evidence="1">
    <location>
        <begin position="137"/>
        <end position="164"/>
    </location>
</feature>
<feature type="compositionally biased region" description="Low complexity" evidence="1">
    <location>
        <begin position="148"/>
        <end position="164"/>
    </location>
</feature>
<feature type="region of interest" description="Disordered" evidence="1">
    <location>
        <begin position="43"/>
        <end position="104"/>
    </location>
</feature>
<comment type="caution">
    <text evidence="2">The sequence shown here is derived from an EMBL/GenBank/DDBJ whole genome shotgun (WGS) entry which is preliminary data.</text>
</comment>
<evidence type="ECO:0000313" key="3">
    <source>
        <dbReference type="Proteomes" id="UP000536624"/>
    </source>
</evidence>
<keyword evidence="2" id="KW-0396">Initiation factor</keyword>
<protein>
    <submittedName>
        <fullName evidence="2">Translation initiation factor IF-2</fullName>
    </submittedName>
</protein>
<dbReference type="Proteomes" id="UP000536624">
    <property type="component" value="Unassembled WGS sequence"/>
</dbReference>
<dbReference type="GO" id="GO:0003743">
    <property type="term" value="F:translation initiation factor activity"/>
    <property type="evidence" value="ECO:0007669"/>
    <property type="project" value="UniProtKB-KW"/>
</dbReference>
<keyword evidence="2" id="KW-0648">Protein biosynthesis</keyword>
<name>A0A7X5X8H6_STRMQ</name>
<reference evidence="2 3" key="1">
    <citation type="submission" date="2020-02" db="EMBL/GenBank/DDBJ databases">
        <title>Streptomyces malaysiensis DSM14702 (JHCC583434, PFL_A843) Genome sequencing and assembly.</title>
        <authorList>
            <person name="Samborskyy M."/>
        </authorList>
    </citation>
    <scope>NUCLEOTIDE SEQUENCE [LARGE SCALE GENOMIC DNA]</scope>
    <source>
        <strain evidence="2 3">DSM 14702</strain>
    </source>
</reference>
<evidence type="ECO:0000256" key="1">
    <source>
        <dbReference type="SAM" id="MobiDB-lite"/>
    </source>
</evidence>
<gene>
    <name evidence="2" type="ORF">SMALB_6595</name>
</gene>
<accession>A0A7X5X8H6</accession>
<sequence length="164" mass="15315">MGCPAGHAAEPHIGASPSPPLPAAPICGSAAWQGLCPRTPGADEKAVAALSSPAGAPTAPPGTRRSAGGPGPGAVVVWRSADGPGPGAGVERRLAGDPGPERVGARACAGRAPFGAGGEGVNARTGGLIAMGAAARRGRAEGPGGTPGHPAGAWGGAPVVGRGG</sequence>